<gene>
    <name evidence="5" type="ORF">G9272_05300</name>
</gene>
<reference evidence="5" key="1">
    <citation type="submission" date="2020-03" db="EMBL/GenBank/DDBJ databases">
        <title>Molecular networking-based the target discovery of potent antiproliferative macrolactams: 5/6/7/16 polycyclic ansamycins and glycosylated trienomycin from Streptomyces cacaoi subsp. asoensis.</title>
        <authorList>
            <person name="Liu L.-L."/>
        </authorList>
    </citation>
    <scope>NUCLEOTIDE SEQUENCE [LARGE SCALE GENOMIC DNA]</scope>
    <source>
        <strain evidence="5">H2S5</strain>
    </source>
</reference>
<name>A0A6M4WHA5_9ACTN</name>
<evidence type="ECO:0000313" key="5">
    <source>
        <dbReference type="EMBL" id="QJS99783.1"/>
    </source>
</evidence>
<evidence type="ECO:0000256" key="3">
    <source>
        <dbReference type="RuleBase" id="RU361235"/>
    </source>
</evidence>
<dbReference type="RefSeq" id="WP_171395436.1">
    <property type="nucleotide sequence ID" value="NZ_CP049838.1"/>
</dbReference>
<protein>
    <recommendedName>
        <fullName evidence="3">Carboxylic ester hydrolase</fullName>
        <ecNumber evidence="3">3.1.1.-</ecNumber>
    </recommendedName>
</protein>
<dbReference type="InterPro" id="IPR019826">
    <property type="entry name" value="Carboxylesterase_B_AS"/>
</dbReference>
<keyword evidence="6" id="KW-1185">Reference proteome</keyword>
<dbReference type="InterPro" id="IPR050309">
    <property type="entry name" value="Type-B_Carboxylest/Lipase"/>
</dbReference>
<dbReference type="AlphaFoldDB" id="A0A6M4WHA5"/>
<dbReference type="InterPro" id="IPR029058">
    <property type="entry name" value="AB_hydrolase_fold"/>
</dbReference>
<dbReference type="Gene3D" id="3.40.50.1820">
    <property type="entry name" value="alpha/beta hydrolase"/>
    <property type="match status" value="1"/>
</dbReference>
<dbReference type="PANTHER" id="PTHR11559">
    <property type="entry name" value="CARBOXYLESTERASE"/>
    <property type="match status" value="1"/>
</dbReference>
<evidence type="ECO:0000259" key="4">
    <source>
        <dbReference type="Pfam" id="PF00135"/>
    </source>
</evidence>
<keyword evidence="2 3" id="KW-0378">Hydrolase</keyword>
<feature type="domain" description="Carboxylesterase type B" evidence="4">
    <location>
        <begin position="336"/>
        <end position="460"/>
    </location>
</feature>
<dbReference type="PROSITE" id="PS00941">
    <property type="entry name" value="CARBOXYLESTERASE_B_2"/>
    <property type="match status" value="1"/>
</dbReference>
<proteinExistence type="inferred from homology"/>
<sequence>MIGARTTAGRLAGEWDEGVAVFRGIPFAEPPVGGLRWRPPRPVARWDGERRAYAFGPAPLQPQPPSDSIMYHTNFADRRALVMSEDCLYLNVWTPDPARAAGLPVMVWIHGGGNRYGHGGQEIHDGRAMAGRGLVVVTLNHRLGALGFLAHPELAAEDDLGASGNYGLQDIVAALTWVRENIAAFGGDPDRVTLAGNSAGAAHICHLMASEAARPLFHAAVGQSASGVGRAEGPLADQAAAQKQGLRWAAGFGDPNIDGLRRLDGSELVLRGHFGPVVDGRILTRPTDEVFDAGRQHRVPLLVGSNSDEGSVYATPDVLRRLPVEPGTDELYPVRDMAEARRTARLFTGESRFTHPVWRWAVAHRETAPTWMYRFTRTPPLPDGLDLAPPRDGLPAYGVHHTAELPYALDTLDCRPWPWTGTDRELARTMADAWARFVGTGDPNGGALPRWSAFTGTEAMVFGDSVRAGTVERLEAMRLLARCPRPL</sequence>
<dbReference type="EC" id="3.1.1.-" evidence="3"/>
<accession>A0A6M4WHA5</accession>
<comment type="similarity">
    <text evidence="1 3">Belongs to the type-B carboxylesterase/lipase family.</text>
</comment>
<dbReference type="Pfam" id="PF00135">
    <property type="entry name" value="COesterase"/>
    <property type="match status" value="2"/>
</dbReference>
<evidence type="ECO:0000256" key="1">
    <source>
        <dbReference type="ARBA" id="ARBA00005964"/>
    </source>
</evidence>
<dbReference type="SUPFAM" id="SSF53474">
    <property type="entry name" value="alpha/beta-Hydrolases"/>
    <property type="match status" value="1"/>
</dbReference>
<evidence type="ECO:0000313" key="6">
    <source>
        <dbReference type="Proteomes" id="UP000502665"/>
    </source>
</evidence>
<feature type="domain" description="Carboxylesterase type B" evidence="4">
    <location>
        <begin position="7"/>
        <end position="315"/>
    </location>
</feature>
<dbReference type="InterPro" id="IPR002018">
    <property type="entry name" value="CarbesteraseB"/>
</dbReference>
<dbReference type="EMBL" id="CP049838">
    <property type="protein sequence ID" value="QJS99783.1"/>
    <property type="molecule type" value="Genomic_DNA"/>
</dbReference>
<organism evidence="5 6">
    <name type="scientific">Streptomyces asoensis</name>
    <dbReference type="NCBI Taxonomy" id="249586"/>
    <lineage>
        <taxon>Bacteria</taxon>
        <taxon>Bacillati</taxon>
        <taxon>Actinomycetota</taxon>
        <taxon>Actinomycetes</taxon>
        <taxon>Kitasatosporales</taxon>
        <taxon>Streptomycetaceae</taxon>
        <taxon>Streptomyces</taxon>
    </lineage>
</organism>
<dbReference type="InterPro" id="IPR019819">
    <property type="entry name" value="Carboxylesterase_B_CS"/>
</dbReference>
<dbReference type="Proteomes" id="UP000502665">
    <property type="component" value="Chromosome"/>
</dbReference>
<dbReference type="PROSITE" id="PS00122">
    <property type="entry name" value="CARBOXYLESTERASE_B_1"/>
    <property type="match status" value="1"/>
</dbReference>
<dbReference type="GO" id="GO:0016787">
    <property type="term" value="F:hydrolase activity"/>
    <property type="evidence" value="ECO:0007669"/>
    <property type="project" value="UniProtKB-KW"/>
</dbReference>
<evidence type="ECO:0000256" key="2">
    <source>
        <dbReference type="ARBA" id="ARBA00022801"/>
    </source>
</evidence>